<dbReference type="SUPFAM" id="SSF53955">
    <property type="entry name" value="Lysozyme-like"/>
    <property type="match status" value="1"/>
</dbReference>
<gene>
    <name evidence="5" type="ORF">PH603_04920</name>
</gene>
<comment type="catalytic activity">
    <reaction evidence="4">
        <text>Hydrolysis of (1-&gt;4)-beta-linkages between N-acetylmuramic acid and N-acetyl-D-glucosamine residues in a peptidoglycan and between N-acetyl-D-glucosamine residues in chitodextrins.</text>
        <dbReference type="EC" id="3.2.1.17"/>
    </reaction>
</comment>
<protein>
    <recommendedName>
        <fullName evidence="4">Lysozyme</fullName>
        <ecNumber evidence="4">3.2.1.17</ecNumber>
    </recommendedName>
</protein>
<dbReference type="Gene3D" id="1.10.530.40">
    <property type="match status" value="1"/>
</dbReference>
<dbReference type="Pfam" id="PF00959">
    <property type="entry name" value="Phage_lysozyme"/>
    <property type="match status" value="1"/>
</dbReference>
<dbReference type="CDD" id="cd00737">
    <property type="entry name" value="lyz_endolysin_autolysin"/>
    <property type="match status" value="1"/>
</dbReference>
<sequence length="157" mass="17293">MTEGPDFIKRFEGLHDGDRRTPLLEPMRDPVGIWTLGWGSIYDIRGFRVGVATPAISRDEAEVLLQRDFCAASEMAIRLSQPAELANAQIVALGSFVYNVGAAAFHASTLRRKVKENDATAVMEFGRWIFAGGRRLPGLVRRRAAEAALYLGNDPFG</sequence>
<keyword evidence="6" id="KW-1185">Reference proteome</keyword>
<keyword evidence="2 4" id="KW-0081">Bacteriolytic enzyme</keyword>
<dbReference type="GO" id="GO:0009253">
    <property type="term" value="P:peptidoglycan catabolic process"/>
    <property type="evidence" value="ECO:0007669"/>
    <property type="project" value="InterPro"/>
</dbReference>
<dbReference type="EMBL" id="CP116805">
    <property type="protein sequence ID" value="WCL55098.1"/>
    <property type="molecule type" value="Genomic_DNA"/>
</dbReference>
<dbReference type="AlphaFoldDB" id="A0AAE9XVY1"/>
<dbReference type="GO" id="GO:0003796">
    <property type="term" value="F:lysozyme activity"/>
    <property type="evidence" value="ECO:0007669"/>
    <property type="project" value="UniProtKB-EC"/>
</dbReference>
<evidence type="ECO:0000256" key="2">
    <source>
        <dbReference type="ARBA" id="ARBA00022638"/>
    </source>
</evidence>
<evidence type="ECO:0000256" key="1">
    <source>
        <dbReference type="ARBA" id="ARBA00022529"/>
    </source>
</evidence>
<accession>A0AAE9XVY1</accession>
<dbReference type="GO" id="GO:0016998">
    <property type="term" value="P:cell wall macromolecule catabolic process"/>
    <property type="evidence" value="ECO:0007669"/>
    <property type="project" value="InterPro"/>
</dbReference>
<evidence type="ECO:0000256" key="3">
    <source>
        <dbReference type="ARBA" id="ARBA00023200"/>
    </source>
</evidence>
<dbReference type="EC" id="3.2.1.17" evidence="4"/>
<dbReference type="InterPro" id="IPR002196">
    <property type="entry name" value="Glyco_hydro_24"/>
</dbReference>
<evidence type="ECO:0000313" key="5">
    <source>
        <dbReference type="EMBL" id="WCL55098.1"/>
    </source>
</evidence>
<organism evidence="5 6">
    <name type="scientific">Gimibacter soli</name>
    <dbReference type="NCBI Taxonomy" id="3024400"/>
    <lineage>
        <taxon>Bacteria</taxon>
        <taxon>Pseudomonadati</taxon>
        <taxon>Pseudomonadota</taxon>
        <taxon>Alphaproteobacteria</taxon>
        <taxon>Kordiimonadales</taxon>
        <taxon>Temperatibacteraceae</taxon>
        <taxon>Gimibacter</taxon>
    </lineage>
</organism>
<keyword evidence="4" id="KW-0326">Glycosidase</keyword>
<proteinExistence type="inferred from homology"/>
<keyword evidence="1 4" id="KW-0929">Antimicrobial</keyword>
<dbReference type="InterPro" id="IPR023346">
    <property type="entry name" value="Lysozyme-like_dom_sf"/>
</dbReference>
<dbReference type="PANTHER" id="PTHR38107">
    <property type="match status" value="1"/>
</dbReference>
<keyword evidence="4" id="KW-0378">Hydrolase</keyword>
<dbReference type="GO" id="GO:0042742">
    <property type="term" value="P:defense response to bacterium"/>
    <property type="evidence" value="ECO:0007669"/>
    <property type="project" value="UniProtKB-KW"/>
</dbReference>
<dbReference type="GO" id="GO:0031640">
    <property type="term" value="P:killing of cells of another organism"/>
    <property type="evidence" value="ECO:0007669"/>
    <property type="project" value="UniProtKB-KW"/>
</dbReference>
<name>A0AAE9XVY1_9PROT</name>
<keyword evidence="3" id="KW-1035">Host cytoplasm</keyword>
<reference evidence="5" key="1">
    <citation type="submission" date="2023-01" db="EMBL/GenBank/DDBJ databases">
        <title>The genome sequence of Kordiimonadaceae bacterium 6D33.</title>
        <authorList>
            <person name="Liu Y."/>
        </authorList>
    </citation>
    <scope>NUCLEOTIDE SEQUENCE</scope>
    <source>
        <strain evidence="5">6D33</strain>
    </source>
</reference>
<dbReference type="InterPro" id="IPR033907">
    <property type="entry name" value="Endolysin_autolysin"/>
</dbReference>
<dbReference type="InterPro" id="IPR051018">
    <property type="entry name" value="Bacteriophage_GH24"/>
</dbReference>
<dbReference type="KEGG" id="gso:PH603_04920"/>
<dbReference type="Proteomes" id="UP001217500">
    <property type="component" value="Chromosome"/>
</dbReference>
<evidence type="ECO:0000313" key="6">
    <source>
        <dbReference type="Proteomes" id="UP001217500"/>
    </source>
</evidence>
<dbReference type="InterPro" id="IPR023347">
    <property type="entry name" value="Lysozyme_dom_sf"/>
</dbReference>
<comment type="similarity">
    <text evidence="4">Belongs to the glycosyl hydrolase 24 family.</text>
</comment>
<dbReference type="PANTHER" id="PTHR38107:SF3">
    <property type="entry name" value="LYSOZYME RRRD-RELATED"/>
    <property type="match status" value="1"/>
</dbReference>
<dbReference type="RefSeq" id="WP_289504860.1">
    <property type="nucleotide sequence ID" value="NZ_CP116805.1"/>
</dbReference>
<evidence type="ECO:0000256" key="4">
    <source>
        <dbReference type="RuleBase" id="RU003788"/>
    </source>
</evidence>